<evidence type="ECO:0000256" key="1">
    <source>
        <dbReference type="SAM" id="Phobius"/>
    </source>
</evidence>
<dbReference type="AlphaFoldDB" id="A0A3B0S1G0"/>
<accession>A0A3B0S1G0</accession>
<name>A0A3B0S1G0_9ZZZZ</name>
<feature type="transmembrane region" description="Helical" evidence="1">
    <location>
        <begin position="205"/>
        <end position="230"/>
    </location>
</feature>
<keyword evidence="1" id="KW-0472">Membrane</keyword>
<feature type="transmembrane region" description="Helical" evidence="1">
    <location>
        <begin position="29"/>
        <end position="48"/>
    </location>
</feature>
<reference evidence="2" key="1">
    <citation type="submission" date="2018-06" db="EMBL/GenBank/DDBJ databases">
        <authorList>
            <person name="Zhirakovskaya E."/>
        </authorList>
    </citation>
    <scope>NUCLEOTIDE SEQUENCE</scope>
</reference>
<keyword evidence="1" id="KW-0812">Transmembrane</keyword>
<proteinExistence type="predicted"/>
<organism evidence="2">
    <name type="scientific">hydrothermal vent metagenome</name>
    <dbReference type="NCBI Taxonomy" id="652676"/>
    <lineage>
        <taxon>unclassified sequences</taxon>
        <taxon>metagenomes</taxon>
        <taxon>ecological metagenomes</taxon>
    </lineage>
</organism>
<sequence length="254" mass="27055">MEAVRQLVCELFHKPLVKGKLMADRLRKLGIVMTVIGVVFAIAGVYAFTQVQAGYASLQAFSEAQGVELSYNDAGQLVDRGTTEGAEAIMALLEDEWGYPVKASELDPNDPLVNTATEYMFMMATIGHHVLDGTQTVVLTDDVDYNGKTFAAGTYEVPVDGRYWTGFDRMDPLDGPARGQAWSGTVHGLFGELGVGTVTASTLQLGLGVSALIFGLGLTIALLGAGLFWAGKGKEDDTYNVLVESAPKPEPASV</sequence>
<protein>
    <submittedName>
        <fullName evidence="2">Uncharacterized protein</fullName>
    </submittedName>
</protein>
<dbReference type="EMBL" id="UOEI01000120">
    <property type="protein sequence ID" value="VAV94248.1"/>
    <property type="molecule type" value="Genomic_DNA"/>
</dbReference>
<evidence type="ECO:0000313" key="2">
    <source>
        <dbReference type="EMBL" id="VAV94248.1"/>
    </source>
</evidence>
<keyword evidence="1" id="KW-1133">Transmembrane helix</keyword>
<gene>
    <name evidence="2" type="ORF">MNBD_ACTINO01-186</name>
</gene>